<evidence type="ECO:0000313" key="3">
    <source>
        <dbReference type="Proteomes" id="UP001501414"/>
    </source>
</evidence>
<dbReference type="Gene3D" id="3.30.70.360">
    <property type="match status" value="1"/>
</dbReference>
<protein>
    <submittedName>
        <fullName evidence="2">M20 family metallopeptidase</fullName>
    </submittedName>
</protein>
<reference evidence="2 3" key="1">
    <citation type="journal article" date="2019" name="Int. J. Syst. Evol. Microbiol.">
        <title>The Global Catalogue of Microorganisms (GCM) 10K type strain sequencing project: providing services to taxonomists for standard genome sequencing and annotation.</title>
        <authorList>
            <consortium name="The Broad Institute Genomics Platform"/>
            <consortium name="The Broad Institute Genome Sequencing Center for Infectious Disease"/>
            <person name="Wu L."/>
            <person name="Ma J."/>
        </authorList>
    </citation>
    <scope>NUCLEOTIDE SEQUENCE [LARGE SCALE GENOMIC DNA]</scope>
    <source>
        <strain evidence="2 3">JCM 11896</strain>
    </source>
</reference>
<dbReference type="SUPFAM" id="SSF53187">
    <property type="entry name" value="Zn-dependent exopeptidases"/>
    <property type="match status" value="1"/>
</dbReference>
<proteinExistence type="predicted"/>
<dbReference type="InterPro" id="IPR002933">
    <property type="entry name" value="Peptidase_M20"/>
</dbReference>
<dbReference type="NCBIfam" id="TIGR01891">
    <property type="entry name" value="amidohydrolases"/>
    <property type="match status" value="1"/>
</dbReference>
<sequence>MTASAVPTPSAGLAAALTDGLPGRIDDLAALYRDLHEHPELSFAEERTAGIVADRLTAAGYDVTTGVGGTGVVGVLRNGDGTSVLLRADMDALPVAEAAAVPYRSTATGTGPDGETTPVMHACGHDTHVTALLGAAERLAAHRDRWSGTVLAVFQPAEEIGAGARAMLDDGFAERFPRYDVALGQHITSAPRGHLYARPGVFMAAADSLRVTVFGRGGHGSAPQTTVDPIVIAASIVLRLQTIVSREIAASDVAVVTVGAIRAGSKENVIPDRAELKLNVRTFDPDVRETVLAAIRRIVDAEAAAAGAPRTPEIAPINDFPLLVNDETATTALVGAFTEHFGADQVHPTPAKPGSEDFGCFGTAAGVPSVFWNFGGFDPDLYPDGPERPQPAVAAGLAPGGHSPQFVPTGVEPTLERAAAALLVAASTWLSPR</sequence>
<evidence type="ECO:0000313" key="2">
    <source>
        <dbReference type="EMBL" id="GAA1397882.1"/>
    </source>
</evidence>
<dbReference type="SUPFAM" id="SSF55031">
    <property type="entry name" value="Bacterial exopeptidase dimerisation domain"/>
    <property type="match status" value="1"/>
</dbReference>
<dbReference type="InterPro" id="IPR036264">
    <property type="entry name" value="Bact_exopeptidase_dim_dom"/>
</dbReference>
<feature type="domain" description="Peptidase M20 dimerisation" evidence="1">
    <location>
        <begin position="208"/>
        <end position="304"/>
    </location>
</feature>
<keyword evidence="3" id="KW-1185">Reference proteome</keyword>
<accession>A0ABN1Y4S6</accession>
<name>A0ABN1Y4S6_9PSEU</name>
<gene>
    <name evidence="2" type="ORF">GCM10009613_51210</name>
</gene>
<comment type="caution">
    <text evidence="2">The sequence shown here is derived from an EMBL/GenBank/DDBJ whole genome shotgun (WGS) entry which is preliminary data.</text>
</comment>
<dbReference type="Pfam" id="PF07687">
    <property type="entry name" value="M20_dimer"/>
    <property type="match status" value="1"/>
</dbReference>
<dbReference type="RefSeq" id="WP_344026957.1">
    <property type="nucleotide sequence ID" value="NZ_BAAAJK010000036.1"/>
</dbReference>
<dbReference type="PANTHER" id="PTHR11014:SF63">
    <property type="entry name" value="METALLOPEPTIDASE, PUTATIVE (AFU_ORTHOLOGUE AFUA_6G09600)-RELATED"/>
    <property type="match status" value="1"/>
</dbReference>
<dbReference type="Pfam" id="PF01546">
    <property type="entry name" value="Peptidase_M20"/>
    <property type="match status" value="1"/>
</dbReference>
<evidence type="ECO:0000259" key="1">
    <source>
        <dbReference type="Pfam" id="PF07687"/>
    </source>
</evidence>
<dbReference type="Proteomes" id="UP001501414">
    <property type="component" value="Unassembled WGS sequence"/>
</dbReference>
<organism evidence="2 3">
    <name type="scientific">Pseudonocardia kongjuensis</name>
    <dbReference type="NCBI Taxonomy" id="102227"/>
    <lineage>
        <taxon>Bacteria</taxon>
        <taxon>Bacillati</taxon>
        <taxon>Actinomycetota</taxon>
        <taxon>Actinomycetes</taxon>
        <taxon>Pseudonocardiales</taxon>
        <taxon>Pseudonocardiaceae</taxon>
        <taxon>Pseudonocardia</taxon>
    </lineage>
</organism>
<dbReference type="EMBL" id="BAAAJK010000036">
    <property type="protein sequence ID" value="GAA1397882.1"/>
    <property type="molecule type" value="Genomic_DNA"/>
</dbReference>
<dbReference type="Gene3D" id="3.40.630.10">
    <property type="entry name" value="Zn peptidases"/>
    <property type="match status" value="1"/>
</dbReference>
<dbReference type="PANTHER" id="PTHR11014">
    <property type="entry name" value="PEPTIDASE M20 FAMILY MEMBER"/>
    <property type="match status" value="1"/>
</dbReference>
<dbReference type="InterPro" id="IPR017439">
    <property type="entry name" value="Amidohydrolase"/>
</dbReference>
<dbReference type="InterPro" id="IPR011650">
    <property type="entry name" value="Peptidase_M20_dimer"/>
</dbReference>